<evidence type="ECO:0000256" key="13">
    <source>
        <dbReference type="ARBA" id="ARBA00032493"/>
    </source>
</evidence>
<evidence type="ECO:0000313" key="17">
    <source>
        <dbReference type="Proteomes" id="UP000316242"/>
    </source>
</evidence>
<dbReference type="Gene3D" id="3.50.50.60">
    <property type="entry name" value="FAD/NAD(P)-binding domain"/>
    <property type="match status" value="1"/>
</dbReference>
<evidence type="ECO:0000256" key="14">
    <source>
        <dbReference type="ARBA" id="ARBA00032738"/>
    </source>
</evidence>
<evidence type="ECO:0000256" key="1">
    <source>
        <dbReference type="ARBA" id="ARBA00001974"/>
    </source>
</evidence>
<keyword evidence="8" id="KW-0521">NADP</keyword>
<evidence type="ECO:0000256" key="2">
    <source>
        <dbReference type="ARBA" id="ARBA00004924"/>
    </source>
</evidence>
<dbReference type="GO" id="GO:0004497">
    <property type="term" value="F:monooxygenase activity"/>
    <property type="evidence" value="ECO:0007669"/>
    <property type="project" value="UniProtKB-KW"/>
</dbReference>
<dbReference type="Pfam" id="PF13434">
    <property type="entry name" value="Lys_Orn_oxgnase"/>
    <property type="match status" value="1"/>
</dbReference>
<evidence type="ECO:0000256" key="15">
    <source>
        <dbReference type="ARBA" id="ARBA00048407"/>
    </source>
</evidence>
<keyword evidence="7" id="KW-0274">FAD</keyword>
<organism evidence="16 17">
    <name type="scientific">Glutamicibacter nicotianae</name>
    <name type="common">Arthrobacter nicotianae</name>
    <dbReference type="NCBI Taxonomy" id="37929"/>
    <lineage>
        <taxon>Bacteria</taxon>
        <taxon>Bacillati</taxon>
        <taxon>Actinomycetota</taxon>
        <taxon>Actinomycetes</taxon>
        <taxon>Micrococcales</taxon>
        <taxon>Micrococcaceae</taxon>
        <taxon>Glutamicibacter</taxon>
    </lineage>
</organism>
<dbReference type="Proteomes" id="UP000316242">
    <property type="component" value="Unassembled WGS sequence"/>
</dbReference>
<evidence type="ECO:0000256" key="6">
    <source>
        <dbReference type="ARBA" id="ARBA00022630"/>
    </source>
</evidence>
<name>A0ABQ0RL18_GLUNI</name>
<protein>
    <recommendedName>
        <fullName evidence="5">L-lysine N6-monooxygenase MbtG</fullName>
        <ecNumber evidence="4">1.14.13.59</ecNumber>
    </recommendedName>
    <alternativeName>
        <fullName evidence="14">Lysine 6-N-hydroxylase</fullName>
    </alternativeName>
    <alternativeName>
        <fullName evidence="13">Lysine N6-hydroxylase</fullName>
    </alternativeName>
    <alternativeName>
        <fullName evidence="11">Lysine-N-oxygenase</fullName>
    </alternativeName>
    <alternativeName>
        <fullName evidence="12">Mycobactin synthase protein G</fullName>
    </alternativeName>
</protein>
<sequence length="448" mass="49808">MIQPAEHFDAIAIGAGPFNLGFAALTDGLADLDVAVLEAGEEFIWHPGMMLPGTHLQVPFMADLVTMADPTSKHSFLNYLKEKQRLYPFYIREDFYALREEYSNYLAWAAENIHSVRFGHRVLEADYRDGTYQLSVLTAAGLTRFTADKLVLGTGTQPYLPPVITPEAQASGKVLHSSDYAFHRERILSPRAPGSSPQVAAVLGSGQSAAEVFLDLLRSLPAKDHLVWATRSERYFPLEYTKLTLEMTSPEYIDHFHSLPMDQRDVLSAEQKGLYKGINADLINEIHEELYQRSVNGAPNVHLRTGCAATSIDADPDYLAVRLHHERTGEDLEFLADNLVMATGYRASAPDFLEGISQRIDYLPDGRFNVDREYSIGLDQDIFVQNAELHTHGFTAPDLGMGAYRNSVIINRLAGREVYPVEQRIAFQRFGAAELSGLPTSSNASARA</sequence>
<dbReference type="InterPro" id="IPR036188">
    <property type="entry name" value="FAD/NAD-bd_sf"/>
</dbReference>
<evidence type="ECO:0000256" key="10">
    <source>
        <dbReference type="ARBA" id="ARBA00023033"/>
    </source>
</evidence>
<comment type="pathway">
    <text evidence="2">Siderophore biosynthesis.</text>
</comment>
<evidence type="ECO:0000256" key="3">
    <source>
        <dbReference type="ARBA" id="ARBA00007588"/>
    </source>
</evidence>
<comment type="catalytic activity">
    <reaction evidence="15">
        <text>L-lysine + NADPH + O2 = N(6)-hydroxy-L-lysine + NADP(+) + H2O</text>
        <dbReference type="Rhea" id="RHEA:23228"/>
        <dbReference type="ChEBI" id="CHEBI:15377"/>
        <dbReference type="ChEBI" id="CHEBI:15379"/>
        <dbReference type="ChEBI" id="CHEBI:32551"/>
        <dbReference type="ChEBI" id="CHEBI:57783"/>
        <dbReference type="ChEBI" id="CHEBI:57820"/>
        <dbReference type="ChEBI" id="CHEBI:58349"/>
        <dbReference type="EC" id="1.14.13.59"/>
    </reaction>
</comment>
<keyword evidence="9" id="KW-0560">Oxidoreductase</keyword>
<accession>A0ABQ0RL18</accession>
<reference evidence="16 17" key="1">
    <citation type="submission" date="2019-06" db="EMBL/GenBank/DDBJ databases">
        <title>Whole genome shotgun sequence of Glutamicibacter nicotianae NBRC 14234.</title>
        <authorList>
            <person name="Hosoyama A."/>
            <person name="Uohara A."/>
            <person name="Ohji S."/>
            <person name="Ichikawa N."/>
        </authorList>
    </citation>
    <scope>NUCLEOTIDE SEQUENCE [LARGE SCALE GENOMIC DNA]</scope>
    <source>
        <strain evidence="16 17">NBRC 14234</strain>
    </source>
</reference>
<keyword evidence="6" id="KW-0285">Flavoprotein</keyword>
<evidence type="ECO:0000313" key="16">
    <source>
        <dbReference type="EMBL" id="GEC12502.1"/>
    </source>
</evidence>
<comment type="caution">
    <text evidence="16">The sequence shown here is derived from an EMBL/GenBank/DDBJ whole genome shotgun (WGS) entry which is preliminary data.</text>
</comment>
<proteinExistence type="inferred from homology"/>
<dbReference type="InterPro" id="IPR025700">
    <property type="entry name" value="Lys/Orn_oxygenase"/>
</dbReference>
<dbReference type="RefSeq" id="WP_141357407.1">
    <property type="nucleotide sequence ID" value="NZ_BAAAWM010000001.1"/>
</dbReference>
<keyword evidence="10 16" id="KW-0503">Monooxygenase</keyword>
<dbReference type="PANTHER" id="PTHR42802">
    <property type="entry name" value="MONOOXYGENASE"/>
    <property type="match status" value="1"/>
</dbReference>
<comment type="cofactor">
    <cofactor evidence="1">
        <name>FAD</name>
        <dbReference type="ChEBI" id="CHEBI:57692"/>
    </cofactor>
</comment>
<dbReference type="EMBL" id="BJNE01000006">
    <property type="protein sequence ID" value="GEC12502.1"/>
    <property type="molecule type" value="Genomic_DNA"/>
</dbReference>
<gene>
    <name evidence="16" type="ORF">ANI01nite_17050</name>
</gene>
<comment type="similarity">
    <text evidence="3">Belongs to the lysine N(6)-hydroxylase/L-ornithine N(5)-oxygenase family.</text>
</comment>
<dbReference type="PANTHER" id="PTHR42802:SF1">
    <property type="entry name" value="L-ORNITHINE N(5)-MONOOXYGENASE"/>
    <property type="match status" value="1"/>
</dbReference>
<dbReference type="SUPFAM" id="SSF51905">
    <property type="entry name" value="FAD/NAD(P)-binding domain"/>
    <property type="match status" value="2"/>
</dbReference>
<evidence type="ECO:0000256" key="9">
    <source>
        <dbReference type="ARBA" id="ARBA00023002"/>
    </source>
</evidence>
<evidence type="ECO:0000256" key="11">
    <source>
        <dbReference type="ARBA" id="ARBA00029939"/>
    </source>
</evidence>
<evidence type="ECO:0000256" key="4">
    <source>
        <dbReference type="ARBA" id="ARBA00013076"/>
    </source>
</evidence>
<evidence type="ECO:0000256" key="7">
    <source>
        <dbReference type="ARBA" id="ARBA00022827"/>
    </source>
</evidence>
<evidence type="ECO:0000256" key="12">
    <source>
        <dbReference type="ARBA" id="ARBA00031158"/>
    </source>
</evidence>
<dbReference type="EC" id="1.14.13.59" evidence="4"/>
<evidence type="ECO:0000256" key="8">
    <source>
        <dbReference type="ARBA" id="ARBA00022857"/>
    </source>
</evidence>
<evidence type="ECO:0000256" key="5">
    <source>
        <dbReference type="ARBA" id="ARBA00016406"/>
    </source>
</evidence>
<keyword evidence="17" id="KW-1185">Reference proteome</keyword>